<evidence type="ECO:0000313" key="2">
    <source>
        <dbReference type="EMBL" id="AFZ67722.1"/>
    </source>
</evidence>
<evidence type="ECO:0000313" key="3">
    <source>
        <dbReference type="Proteomes" id="UP000010467"/>
    </source>
</evidence>
<dbReference type="HOGENOM" id="CLU_024794_0_0_0"/>
<evidence type="ECO:0000256" key="1">
    <source>
        <dbReference type="SAM" id="MobiDB-lite"/>
    </source>
</evidence>
<dbReference type="STRING" id="937777.Deipe_2238"/>
<dbReference type="OrthoDB" id="73988at2"/>
<proteinExistence type="predicted"/>
<reference evidence="3" key="1">
    <citation type="submission" date="2012-03" db="EMBL/GenBank/DDBJ databases">
        <title>Complete sequence of chromosome of Deinococcus peraridilitoris DSM 19664.</title>
        <authorList>
            <person name="Lucas S."/>
            <person name="Copeland A."/>
            <person name="Lapidus A."/>
            <person name="Glavina del Rio T."/>
            <person name="Dalin E."/>
            <person name="Tice H."/>
            <person name="Bruce D."/>
            <person name="Goodwin L."/>
            <person name="Pitluck S."/>
            <person name="Peters L."/>
            <person name="Mikhailova N."/>
            <person name="Lu M."/>
            <person name="Kyrpides N."/>
            <person name="Mavromatis K."/>
            <person name="Ivanova N."/>
            <person name="Brettin T."/>
            <person name="Detter J.C."/>
            <person name="Han C."/>
            <person name="Larimer F."/>
            <person name="Land M."/>
            <person name="Hauser L."/>
            <person name="Markowitz V."/>
            <person name="Cheng J.-F."/>
            <person name="Hugenholtz P."/>
            <person name="Woyke T."/>
            <person name="Wu D."/>
            <person name="Pukall R."/>
            <person name="Steenblock K."/>
            <person name="Brambilla E."/>
            <person name="Klenk H.-P."/>
            <person name="Eisen J.A."/>
        </authorList>
    </citation>
    <scope>NUCLEOTIDE SEQUENCE [LARGE SCALE GENOMIC DNA]</scope>
    <source>
        <strain evidence="3">DSM 19664 / LMG 22246 / CIP 109416 / KR-200</strain>
    </source>
</reference>
<keyword evidence="3" id="KW-1185">Reference proteome</keyword>
<dbReference type="Pfam" id="PF18944">
    <property type="entry name" value="DUF5691"/>
    <property type="match status" value="1"/>
</dbReference>
<dbReference type="RefSeq" id="WP_015236025.1">
    <property type="nucleotide sequence ID" value="NC_019793.1"/>
</dbReference>
<organism evidence="2 3">
    <name type="scientific">Deinococcus peraridilitoris (strain DSM 19664 / LMG 22246 / CIP 109416 / KR-200)</name>
    <dbReference type="NCBI Taxonomy" id="937777"/>
    <lineage>
        <taxon>Bacteria</taxon>
        <taxon>Thermotogati</taxon>
        <taxon>Deinococcota</taxon>
        <taxon>Deinococci</taxon>
        <taxon>Deinococcales</taxon>
        <taxon>Deinococcaceae</taxon>
        <taxon>Deinococcus</taxon>
    </lineage>
</organism>
<dbReference type="EMBL" id="CP003382">
    <property type="protein sequence ID" value="AFZ67722.1"/>
    <property type="molecule type" value="Genomic_DNA"/>
</dbReference>
<dbReference type="AlphaFoldDB" id="L0A3H2"/>
<name>L0A3H2_DEIPD</name>
<dbReference type="eggNOG" id="COG5094">
    <property type="taxonomic scope" value="Bacteria"/>
</dbReference>
<feature type="region of interest" description="Disordered" evidence="1">
    <location>
        <begin position="50"/>
        <end position="76"/>
    </location>
</feature>
<sequence>MSAWTELVTAALIGTERQAKIPEAGLLKLQALDPESKVLGQAAALGLQRRAGGQVETTARTPLPSSPPEERPAVDEHAARRLGQILVAHPTLLPEWLLLAARTGRRAPHGALPALLDAGRQSRALRPLVLPLLGGRGAWLAQHNRDWSWALGAEDEGETAEIWQTAGREARALALRRERERDPRAALALLSSTWASEPPDDRAAFMAALSVNLSQADEDFLEAALDDRRREVRAQAADLLAQLPQSRLARRMHSRLAPLLQLERGHLLKRSVLRVELPGECDKSMVRDGLNPKFSGGTGVGERAWWLQQLVGRTHPDFWTHRWDLTEARIVELARASEWAGPLLNGFAESAARCAHARWADALLQERDTFDEQYRLLVAALPEERREALALRQLRYTGKHLPPGVALILHASTHPWSAELTRALLARLRALMHQAPDSARWPWQGLLTHAALHAPPELADEIQAAWPTQAPHWEAYQHLAEQFTATLHLRHTIHKELSS</sequence>
<gene>
    <name evidence="2" type="ordered locus">Deipe_2238</name>
</gene>
<dbReference type="PATRIC" id="fig|937777.3.peg.2242"/>
<dbReference type="KEGG" id="dpd:Deipe_2238"/>
<dbReference type="Proteomes" id="UP000010467">
    <property type="component" value="Chromosome"/>
</dbReference>
<protein>
    <submittedName>
        <fullName evidence="2">Uncharacterized protein</fullName>
    </submittedName>
</protein>
<accession>L0A3H2</accession>
<dbReference type="InterPro" id="IPR043746">
    <property type="entry name" value="DUF5691"/>
</dbReference>